<dbReference type="EMBL" id="QRUJ01000001">
    <property type="protein sequence ID" value="RGR56862.1"/>
    <property type="molecule type" value="Genomic_DNA"/>
</dbReference>
<protein>
    <submittedName>
        <fullName evidence="1">Uncharacterized protein</fullName>
    </submittedName>
</protein>
<evidence type="ECO:0000313" key="1">
    <source>
        <dbReference type="EMBL" id="RGR56862.1"/>
    </source>
</evidence>
<sequence length="94" mass="10750">MNALVIYRSLLSESDKNEFGYPEWDAAQKMLWVFIEKALEAGEESIADEIVDELYSLSDCGCTLEDEAVKADLEMLEKYGFGSRADKVRELCWK</sequence>
<dbReference type="Proteomes" id="UP000266066">
    <property type="component" value="Unassembled WGS sequence"/>
</dbReference>
<name>A0A395V109_9FIRM</name>
<organism evidence="1 2">
    <name type="scientific">Agathobacter rectalis</name>
    <dbReference type="NCBI Taxonomy" id="39491"/>
    <lineage>
        <taxon>Bacteria</taxon>
        <taxon>Bacillati</taxon>
        <taxon>Bacillota</taxon>
        <taxon>Clostridia</taxon>
        <taxon>Lachnospirales</taxon>
        <taxon>Lachnospiraceae</taxon>
        <taxon>Agathobacter</taxon>
    </lineage>
</organism>
<comment type="caution">
    <text evidence="1">The sequence shown here is derived from an EMBL/GenBank/DDBJ whole genome shotgun (WGS) entry which is preliminary data.</text>
</comment>
<evidence type="ECO:0000313" key="2">
    <source>
        <dbReference type="Proteomes" id="UP000266066"/>
    </source>
</evidence>
<reference evidence="1 2" key="1">
    <citation type="submission" date="2018-08" db="EMBL/GenBank/DDBJ databases">
        <title>A genome reference for cultivated species of the human gut microbiota.</title>
        <authorList>
            <person name="Zou Y."/>
            <person name="Xue W."/>
            <person name="Luo G."/>
        </authorList>
    </citation>
    <scope>NUCLEOTIDE SEQUENCE [LARGE SCALE GENOMIC DNA]</scope>
    <source>
        <strain evidence="1 2">AF25-15</strain>
    </source>
</reference>
<accession>A0A395V109</accession>
<proteinExistence type="predicted"/>
<dbReference type="AlphaFoldDB" id="A0A395V109"/>
<gene>
    <name evidence="1" type="ORF">DWY38_00470</name>
</gene>
<dbReference type="RefSeq" id="WP_117963900.1">
    <property type="nucleotide sequence ID" value="NZ_QRUJ01000001.1"/>
</dbReference>